<proteinExistence type="predicted"/>
<reference evidence="1 2" key="1">
    <citation type="submission" date="2013-02" db="EMBL/GenBank/DDBJ databases">
        <title>The complete genome sequence of Corynebacterium vitaeruminis DSM 20294.</title>
        <authorList>
            <person name="Ruckert C."/>
            <person name="Albersmeier A."/>
            <person name="Kalinowski J."/>
        </authorList>
    </citation>
    <scope>NUCLEOTIDE SEQUENCE [LARGE SCALE GENOMIC DNA]</scope>
    <source>
        <strain evidence="2">ATCC 10234</strain>
    </source>
</reference>
<gene>
    <name evidence="1" type="ORF">B843_08035</name>
</gene>
<dbReference type="RefSeq" id="WP_025253010.1">
    <property type="nucleotide sequence ID" value="NZ_CP004353.1"/>
</dbReference>
<sequence>MNVSVASHPSFHVLGRSRKLAAEDFGVFSAVVREELARLLASAGHEVSEFRTVYFGAPGRSLEVAVTVVVDALLSDAKAIVDADPEHAPELTEFPAKRVWRAEWSGPREEIGDAWQRFGEAVLAAGGSLGQLAWEDEAQGPAAETRSVTMFWAEA</sequence>
<evidence type="ECO:0008006" key="3">
    <source>
        <dbReference type="Google" id="ProtNLM"/>
    </source>
</evidence>
<dbReference type="KEGG" id="cvt:B843_08035"/>
<accession>W5Y1C2</accession>
<dbReference type="PATRIC" id="fig|1224164.3.peg.1618"/>
<name>W5Y1C2_9CORY</name>
<keyword evidence="2" id="KW-1185">Reference proteome</keyword>
<dbReference type="EMBL" id="CP004353">
    <property type="protein sequence ID" value="AHI22992.1"/>
    <property type="molecule type" value="Genomic_DNA"/>
</dbReference>
<dbReference type="STRING" id="1224164.B843_08035"/>
<dbReference type="Proteomes" id="UP000019222">
    <property type="component" value="Chromosome"/>
</dbReference>
<dbReference type="InterPro" id="IPR011256">
    <property type="entry name" value="Reg_factor_effector_dom_sf"/>
</dbReference>
<protein>
    <recommendedName>
        <fullName evidence="3">Bacterial transcription activator effector binding domain-containing protein</fullName>
    </recommendedName>
</protein>
<organism evidence="1 2">
    <name type="scientific">Corynebacterium vitaeruminis DSM 20294</name>
    <dbReference type="NCBI Taxonomy" id="1224164"/>
    <lineage>
        <taxon>Bacteria</taxon>
        <taxon>Bacillati</taxon>
        <taxon>Actinomycetota</taxon>
        <taxon>Actinomycetes</taxon>
        <taxon>Mycobacteriales</taxon>
        <taxon>Corynebacteriaceae</taxon>
        <taxon>Corynebacterium</taxon>
    </lineage>
</organism>
<evidence type="ECO:0000313" key="1">
    <source>
        <dbReference type="EMBL" id="AHI22992.1"/>
    </source>
</evidence>
<evidence type="ECO:0000313" key="2">
    <source>
        <dbReference type="Proteomes" id="UP000019222"/>
    </source>
</evidence>
<dbReference type="AlphaFoldDB" id="W5Y1C2"/>
<dbReference type="HOGENOM" id="CLU_1692541_0_0_11"/>
<dbReference type="Gene3D" id="3.20.80.10">
    <property type="entry name" value="Regulatory factor, effector binding domain"/>
    <property type="match status" value="1"/>
</dbReference>